<protein>
    <submittedName>
        <fullName evidence="2">Uncharacterized protein</fullName>
    </submittedName>
</protein>
<keyword evidence="3" id="KW-1185">Reference proteome</keyword>
<comment type="caution">
    <text evidence="2">The sequence shown here is derived from an EMBL/GenBank/DDBJ whole genome shotgun (WGS) entry which is preliminary data.</text>
</comment>
<feature type="chain" id="PRO_5046982929" evidence="1">
    <location>
        <begin position="36"/>
        <end position="184"/>
    </location>
</feature>
<evidence type="ECO:0000313" key="2">
    <source>
        <dbReference type="EMBL" id="MDR7383044.1"/>
    </source>
</evidence>
<reference evidence="2 3" key="1">
    <citation type="submission" date="2023-07" db="EMBL/GenBank/DDBJ databases">
        <title>Sequencing the genomes of 1000 actinobacteria strains.</title>
        <authorList>
            <person name="Klenk H.-P."/>
        </authorList>
    </citation>
    <scope>NUCLEOTIDE SEQUENCE [LARGE SCALE GENOMIC DNA]</scope>
    <source>
        <strain evidence="2 3">DSM 45554</strain>
    </source>
</reference>
<name>A0ABU2CNX5_9MICO</name>
<evidence type="ECO:0000313" key="3">
    <source>
        <dbReference type="Proteomes" id="UP001183585"/>
    </source>
</evidence>
<gene>
    <name evidence="2" type="ORF">J2S48_002559</name>
</gene>
<evidence type="ECO:0000256" key="1">
    <source>
        <dbReference type="SAM" id="SignalP"/>
    </source>
</evidence>
<dbReference type="EMBL" id="JAVDYE010000001">
    <property type="protein sequence ID" value="MDR7383044.1"/>
    <property type="molecule type" value="Genomic_DNA"/>
</dbReference>
<keyword evidence="1" id="KW-0732">Signal</keyword>
<organism evidence="2 3">
    <name type="scientific">Promicromonospora iranensis</name>
    <dbReference type="NCBI Taxonomy" id="1105144"/>
    <lineage>
        <taxon>Bacteria</taxon>
        <taxon>Bacillati</taxon>
        <taxon>Actinomycetota</taxon>
        <taxon>Actinomycetes</taxon>
        <taxon>Micrococcales</taxon>
        <taxon>Promicromonosporaceae</taxon>
        <taxon>Promicromonospora</taxon>
    </lineage>
</organism>
<proteinExistence type="predicted"/>
<dbReference type="RefSeq" id="WP_274991832.1">
    <property type="nucleotide sequence ID" value="NZ_JAJQQP010000001.1"/>
</dbReference>
<dbReference type="Proteomes" id="UP001183585">
    <property type="component" value="Unassembled WGS sequence"/>
</dbReference>
<accession>A0ABU2CNX5</accession>
<sequence length="184" mass="19214">MTSSTRTFRSKTLRLTAIGVAATGLCVVGAGMAAAANPTSAFGQVVGTTVHAVGVDWSDMPAGYTQAQYEAFWAAEYSGEDLIELQELWSLDETETKSRAGQMLLDGEALPFAPGTHTTPELPANEQTAIAAFLDAGHTAEDVETLSALWDTEFVETKARAGQMVLDGEELPLGSAGSATPADS</sequence>
<feature type="signal peptide" evidence="1">
    <location>
        <begin position="1"/>
        <end position="35"/>
    </location>
</feature>